<keyword evidence="2" id="KW-1185">Reference proteome</keyword>
<name>A0ABD1LD56_9FABA</name>
<sequence length="49" mass="5776">MLCSQIEKKSELLNHESYGQRYKWRLTISVSQHNKNMSLISPLSMHGDR</sequence>
<evidence type="ECO:0008006" key="3">
    <source>
        <dbReference type="Google" id="ProtNLM"/>
    </source>
</evidence>
<dbReference type="AlphaFoldDB" id="A0ABD1LD56"/>
<protein>
    <recommendedName>
        <fullName evidence="3">Ycf15</fullName>
    </recommendedName>
</protein>
<comment type="caution">
    <text evidence="1">The sequence shown here is derived from an EMBL/GenBank/DDBJ whole genome shotgun (WGS) entry which is preliminary data.</text>
</comment>
<gene>
    <name evidence="1" type="ORF">Fmac_025831</name>
</gene>
<dbReference type="Proteomes" id="UP001603857">
    <property type="component" value="Unassembled WGS sequence"/>
</dbReference>
<reference evidence="1 2" key="1">
    <citation type="submission" date="2024-08" db="EMBL/GenBank/DDBJ databases">
        <title>Insights into the chromosomal genome structure of Flemingia macrophylla.</title>
        <authorList>
            <person name="Ding Y."/>
            <person name="Zhao Y."/>
            <person name="Bi W."/>
            <person name="Wu M."/>
            <person name="Zhao G."/>
            <person name="Gong Y."/>
            <person name="Li W."/>
            <person name="Zhang P."/>
        </authorList>
    </citation>
    <scope>NUCLEOTIDE SEQUENCE [LARGE SCALE GENOMIC DNA]</scope>
    <source>
        <strain evidence="1">DYQJB</strain>
        <tissue evidence="1">Leaf</tissue>
    </source>
</reference>
<evidence type="ECO:0000313" key="1">
    <source>
        <dbReference type="EMBL" id="KAL2321452.1"/>
    </source>
</evidence>
<dbReference type="EMBL" id="JBGMDY010000009">
    <property type="protein sequence ID" value="KAL2321452.1"/>
    <property type="molecule type" value="Genomic_DNA"/>
</dbReference>
<organism evidence="1 2">
    <name type="scientific">Flemingia macrophylla</name>
    <dbReference type="NCBI Taxonomy" id="520843"/>
    <lineage>
        <taxon>Eukaryota</taxon>
        <taxon>Viridiplantae</taxon>
        <taxon>Streptophyta</taxon>
        <taxon>Embryophyta</taxon>
        <taxon>Tracheophyta</taxon>
        <taxon>Spermatophyta</taxon>
        <taxon>Magnoliopsida</taxon>
        <taxon>eudicotyledons</taxon>
        <taxon>Gunneridae</taxon>
        <taxon>Pentapetalae</taxon>
        <taxon>rosids</taxon>
        <taxon>fabids</taxon>
        <taxon>Fabales</taxon>
        <taxon>Fabaceae</taxon>
        <taxon>Papilionoideae</taxon>
        <taxon>50 kb inversion clade</taxon>
        <taxon>NPAAA clade</taxon>
        <taxon>indigoferoid/millettioid clade</taxon>
        <taxon>Phaseoleae</taxon>
        <taxon>Flemingia</taxon>
    </lineage>
</organism>
<accession>A0ABD1LD56</accession>
<evidence type="ECO:0000313" key="2">
    <source>
        <dbReference type="Proteomes" id="UP001603857"/>
    </source>
</evidence>
<proteinExistence type="predicted"/>